<reference evidence="5 6" key="1">
    <citation type="submission" date="2020-12" db="EMBL/GenBank/DDBJ databases">
        <title>A novel species.</title>
        <authorList>
            <person name="Li K."/>
        </authorList>
    </citation>
    <scope>NUCLEOTIDE SEQUENCE [LARGE SCALE GENOMIC DNA]</scope>
    <source>
        <strain evidence="5 6">ZYC-3</strain>
    </source>
</reference>
<dbReference type="Pfam" id="PF08531">
    <property type="entry name" value="Bac_rhamnosid_N"/>
    <property type="match status" value="1"/>
</dbReference>
<dbReference type="Pfam" id="PF25788">
    <property type="entry name" value="Ig_Rha78A_N"/>
    <property type="match status" value="1"/>
</dbReference>
<dbReference type="Pfam" id="PF17390">
    <property type="entry name" value="Bac_rhamnosid_C"/>
    <property type="match status" value="1"/>
</dbReference>
<dbReference type="InterPro" id="IPR035396">
    <property type="entry name" value="Bac_rhamnosid6H"/>
</dbReference>
<dbReference type="InterPro" id="IPR016007">
    <property type="entry name" value="Alpha_rhamnosid"/>
</dbReference>
<gene>
    <name evidence="5" type="ORF">JEQ17_00975</name>
</gene>
<dbReference type="EC" id="3.2.1.40" evidence="2"/>
<protein>
    <recommendedName>
        <fullName evidence="2">alpha-L-rhamnosidase</fullName>
        <ecNumber evidence="2">3.2.1.40</ecNumber>
    </recommendedName>
</protein>
<dbReference type="Gene3D" id="2.60.120.260">
    <property type="entry name" value="Galactose-binding domain-like"/>
    <property type="match status" value="2"/>
</dbReference>
<name>A0A7T7HZI4_9ACTN</name>
<organism evidence="5 6">
    <name type="scientific">Streptomyces liliifuscus</name>
    <dbReference type="NCBI Taxonomy" id="2797636"/>
    <lineage>
        <taxon>Bacteria</taxon>
        <taxon>Bacillati</taxon>
        <taxon>Actinomycetota</taxon>
        <taxon>Actinomycetes</taxon>
        <taxon>Kitasatosporales</taxon>
        <taxon>Streptomycetaceae</taxon>
        <taxon>Streptomyces</taxon>
    </lineage>
</organism>
<sequence>MNQETLDRAGVVADVRFEHVRDALGLGTGRPRLSWTTLTQARDWTQRAYEVELTVPDGDTPAVRMRVESADSVLVTWPFEPLPARGRATVRVRVTGSDGEVSPWSEPATAEVGLLVPDDWSAVFVTPDWDEDPQTDQPSPFLRREFDLRGPVRSARLHATALGVYEAEINGTRVGDDVLAPGWTAYDKRLRHQTYDVTGLLRPGRNALGAILGDGWFRGRIGFDGKTRAVYGDRLALLAQLEVEYVDGTTERVTTDGSWRAATGPVVASGLYDGEAYDARRERSGWSEPGHDESGWRGVRVVERDFSTLVAPNGPQVRRIEEIAPVSVTTTASGKMLLDFGQNLVGRLRLTVSGEAGRVVTLRHAEVLEGGELCTRPLRTAAATDTYTLRGQGTEVFEPRFTFHGFRYAEITGAPDGFDPTTVRAVVLHSDLARTGFFECSDDLVNRLHENVVWGMRGNFLDVPTDCPQRDERLGWTGDIQVFSPSASYLYDSAGFLSSWLADLAAEQGADGVVPFVVPKVGVAGADTPTAAWGDAAVLVPWVLHERYGDTGLLAAQYDSMRGWVEHVASIAGAGRLWDSGFQFGDWLDPTAPAGRPDGAATPGELVATAYFARSTELLARTAEILGRDEDAERYRVLVEEIRVAFQAEYVTGAGRVMADAPTAYALALCFDLLASDAQRAHAGDRLAQLVRAGGHKIATGFVGTPLICDALTRTGHADTAYRLLLQRECPSWLYPVTMGATTIWERWDSLLPDGTINPSGMTSFNHYALGAVADWLHRTVAGLAPAAPGYRRLRVEPRPGGGLTRARAGLRTPYGYAEVAWSLAGTELTVEALVPPNTTAEVVLPDSGADAFEVGSGRYSWTVPYEFADSERAPLSVDMSIDNLLDREEAARAFKDLLIEYIPEAAAFIDSGSGAPVGTTVRAIAGMVPDGESFLSDLQARFAELEGRV</sequence>
<dbReference type="EMBL" id="CP066831">
    <property type="protein sequence ID" value="QQM38205.1"/>
    <property type="molecule type" value="Genomic_DNA"/>
</dbReference>
<dbReference type="InterPro" id="IPR008928">
    <property type="entry name" value="6-hairpin_glycosidase_sf"/>
</dbReference>
<dbReference type="InterPro" id="IPR035398">
    <property type="entry name" value="Bac_rhamnosid_C"/>
</dbReference>
<dbReference type="PIRSF" id="PIRSF010631">
    <property type="entry name" value="A-rhamnsds"/>
    <property type="match status" value="1"/>
</dbReference>
<dbReference type="GO" id="GO:0005975">
    <property type="term" value="P:carbohydrate metabolic process"/>
    <property type="evidence" value="ECO:0007669"/>
    <property type="project" value="InterPro"/>
</dbReference>
<dbReference type="SUPFAM" id="SSF48208">
    <property type="entry name" value="Six-hairpin glycosidases"/>
    <property type="match status" value="1"/>
</dbReference>
<dbReference type="Pfam" id="PF05592">
    <property type="entry name" value="Bac_rhamnosid"/>
    <property type="match status" value="1"/>
</dbReference>
<evidence type="ECO:0000256" key="3">
    <source>
        <dbReference type="ARBA" id="ARBA00022801"/>
    </source>
</evidence>
<dbReference type="RefSeq" id="WP_200393374.1">
    <property type="nucleotide sequence ID" value="NZ_CP066831.1"/>
</dbReference>
<evidence type="ECO:0000259" key="4">
    <source>
        <dbReference type="PROSITE" id="PS50853"/>
    </source>
</evidence>
<dbReference type="InterPro" id="IPR008902">
    <property type="entry name" value="Rhamnosid_concanavalin"/>
</dbReference>
<evidence type="ECO:0000256" key="1">
    <source>
        <dbReference type="ARBA" id="ARBA00001445"/>
    </source>
</evidence>
<dbReference type="InterPro" id="IPR013783">
    <property type="entry name" value="Ig-like_fold"/>
</dbReference>
<feature type="domain" description="Fibronectin type-III" evidence="4">
    <location>
        <begin position="16"/>
        <end position="119"/>
    </location>
</feature>
<dbReference type="AlphaFoldDB" id="A0A7T7HZI4"/>
<evidence type="ECO:0000256" key="2">
    <source>
        <dbReference type="ARBA" id="ARBA00012652"/>
    </source>
</evidence>
<keyword evidence="3 5" id="KW-0378">Hydrolase</keyword>
<dbReference type="PANTHER" id="PTHR33307">
    <property type="entry name" value="ALPHA-RHAMNOSIDASE (EUROFUNG)"/>
    <property type="match status" value="1"/>
</dbReference>
<dbReference type="InterPro" id="IPR003961">
    <property type="entry name" value="FN3_dom"/>
</dbReference>
<dbReference type="InterPro" id="IPR012341">
    <property type="entry name" value="6hp_glycosidase-like_sf"/>
</dbReference>
<dbReference type="Pfam" id="PF17389">
    <property type="entry name" value="Bac_rhamnosid6H"/>
    <property type="match status" value="1"/>
</dbReference>
<dbReference type="PROSITE" id="PS50853">
    <property type="entry name" value="FN3"/>
    <property type="match status" value="1"/>
</dbReference>
<proteinExistence type="predicted"/>
<dbReference type="InterPro" id="IPR013737">
    <property type="entry name" value="Bac_rhamnosid_N"/>
</dbReference>
<dbReference type="Gene3D" id="2.60.40.10">
    <property type="entry name" value="Immunoglobulins"/>
    <property type="match status" value="1"/>
</dbReference>
<evidence type="ECO:0000313" key="6">
    <source>
        <dbReference type="Proteomes" id="UP000595636"/>
    </source>
</evidence>
<comment type="catalytic activity">
    <reaction evidence="1">
        <text>Hydrolysis of terminal non-reducing alpha-L-rhamnose residues in alpha-L-rhamnosides.</text>
        <dbReference type="EC" id="3.2.1.40"/>
    </reaction>
</comment>
<dbReference type="PANTHER" id="PTHR33307:SF6">
    <property type="entry name" value="ALPHA-RHAMNOSIDASE (EUROFUNG)-RELATED"/>
    <property type="match status" value="1"/>
</dbReference>
<evidence type="ECO:0000313" key="5">
    <source>
        <dbReference type="EMBL" id="QQM38205.1"/>
    </source>
</evidence>
<dbReference type="Proteomes" id="UP000595636">
    <property type="component" value="Chromosome"/>
</dbReference>
<accession>A0A7T7HZI4</accession>
<keyword evidence="6" id="KW-1185">Reference proteome</keyword>
<dbReference type="Gene3D" id="1.50.10.10">
    <property type="match status" value="1"/>
</dbReference>
<dbReference type="KEGG" id="slf:JEQ17_00975"/>
<dbReference type="Gene3D" id="2.60.420.10">
    <property type="entry name" value="Maltose phosphorylase, domain 3"/>
    <property type="match status" value="1"/>
</dbReference>
<dbReference type="GO" id="GO:0030596">
    <property type="term" value="F:alpha-L-rhamnosidase activity"/>
    <property type="evidence" value="ECO:0007669"/>
    <property type="project" value="UniProtKB-EC"/>
</dbReference>